<proteinExistence type="predicted"/>
<accession>A0A5R9GBG5</accession>
<dbReference type="Gene3D" id="3.10.450.390">
    <property type="entry name" value="Protein of unknown function DUF3889"/>
    <property type="match status" value="2"/>
</dbReference>
<dbReference type="RefSeq" id="WP_138195740.1">
    <property type="nucleotide sequence ID" value="NZ_VCIW01000013.1"/>
</dbReference>
<evidence type="ECO:0000313" key="3">
    <source>
        <dbReference type="Proteomes" id="UP000309676"/>
    </source>
</evidence>
<comment type="caution">
    <text evidence="2">The sequence shown here is derived from an EMBL/GenBank/DDBJ whole genome shotgun (WGS) entry which is preliminary data.</text>
</comment>
<keyword evidence="3" id="KW-1185">Reference proteome</keyword>
<protein>
    <submittedName>
        <fullName evidence="2">DUF3889 domain-containing protein</fullName>
    </submittedName>
</protein>
<organism evidence="2 3">
    <name type="scientific">Paenibacillus antri</name>
    <dbReference type="NCBI Taxonomy" id="2582848"/>
    <lineage>
        <taxon>Bacteria</taxon>
        <taxon>Bacillati</taxon>
        <taxon>Bacillota</taxon>
        <taxon>Bacilli</taxon>
        <taxon>Bacillales</taxon>
        <taxon>Paenibacillaceae</taxon>
        <taxon>Paenibacillus</taxon>
    </lineage>
</organism>
<keyword evidence="1" id="KW-0732">Signal</keyword>
<sequence length="197" mass="21298">MMNWFALLPLSMSLSLAPPPPFPPAEPVLDPGSCSASFADWIDEAGKAARARYPGATIQDYLYVGCKPLPSLDKEYVYKLWIREGGHRFGAYVAVRVDAAAGRSEGASVEEVGAATAPAYEKWRNLAIAAARAFAPSMTVVDLRPCLCEATAGGEGTLTYKVWLQGGGASKLTDVTIRYRMYTERVTSTNVAVIRSW</sequence>
<feature type="signal peptide" evidence="1">
    <location>
        <begin position="1"/>
        <end position="17"/>
    </location>
</feature>
<dbReference type="AlphaFoldDB" id="A0A5R9GBG5"/>
<reference evidence="2 3" key="1">
    <citation type="submission" date="2019-05" db="EMBL/GenBank/DDBJ databases">
        <authorList>
            <person name="Narsing Rao M.P."/>
            <person name="Li W.J."/>
        </authorList>
    </citation>
    <scope>NUCLEOTIDE SEQUENCE [LARGE SCALE GENOMIC DNA]</scope>
    <source>
        <strain evidence="2 3">SYSU_K30003</strain>
    </source>
</reference>
<dbReference type="Pfam" id="PF13028">
    <property type="entry name" value="DUF3889"/>
    <property type="match status" value="1"/>
</dbReference>
<dbReference type="Proteomes" id="UP000309676">
    <property type="component" value="Unassembled WGS sequence"/>
</dbReference>
<feature type="chain" id="PRO_5038437125" evidence="1">
    <location>
        <begin position="18"/>
        <end position="197"/>
    </location>
</feature>
<gene>
    <name evidence="2" type="ORF">FE782_18575</name>
</gene>
<evidence type="ECO:0000256" key="1">
    <source>
        <dbReference type="SAM" id="SignalP"/>
    </source>
</evidence>
<evidence type="ECO:0000313" key="2">
    <source>
        <dbReference type="EMBL" id="TLS50708.1"/>
    </source>
</evidence>
<dbReference type="EMBL" id="VCIW01000013">
    <property type="protein sequence ID" value="TLS50708.1"/>
    <property type="molecule type" value="Genomic_DNA"/>
</dbReference>
<name>A0A5R9GBG5_9BACL</name>
<dbReference type="OrthoDB" id="2377048at2"/>
<dbReference type="InterPro" id="IPR024987">
    <property type="entry name" value="DUF3889"/>
</dbReference>